<sequence>MTAEPVHRTGPPPILKAKLGRPVLPHWVIARDELSARFEDGVRGPLTVVTGPPGAGKTVAAAAWAAGRAGGPVAWISLESADHEPETFWEHVLAALETAGIAGLPASERPFQGEVLRAGLAAALAERSSPAVLVLDDFHPPAGSCLAGDLDRVLRDAWPGLRLVLISRTDPPLPLHRHRLAGALTEIRSDALAFGEREVRGLLAHHGVALTAGSVRALRRRTEGWAAGLRLAAMSMEGHPDPDAFAAAFAGDDRAVVDYLMAEVLDAQPRGIRRLLLTLGVLDRFNAELAAELAGPCEGRLFAALVRQNAFVLPLGHGWYRYHHVFGAALHLTLCHEDPVEASRLHRRVADWYDRHGRVEDAVRHALLAADWPYACRLIVGGLAIGRLLGLAGPGPLGALPEDAASRALAGTVGAEQVVVAAALERARGDGAACEERLRRAERLRAGLPDDRARPLDLAVCAIRLAEPSGLPTAALRDLVARLDALLGALPEWELAGRPELAALARYGHGIADLRTGRPARAAAAFRAALSAADEAGDLQRRRCLGLLALAEALQGGFRKAADLAAKAVRIPEGRPGPVGRRVAAAHLACGWTALEDFRLGEARAELAAARSALEEAPDTFLAALCGLVAARLEIASGAPGKALDALKTAAEHAAGSPWLGRRILLAEGEAHLADGALAAAAEAARRAGGDGDAGAAVLLGRVRLARGDAAAPAAPRRAPAEPSALRSDVQIEAWLLDVRRAFHAGDRSKARRSLDRALRLGERERTRLPFALARRWLLPALDADPELFRQHRRLIEPIGLPAGNRASGDAGAPPGAPAVFGRLSAREREVLSLLAGMRTTEEIAAEMYVSVNTVKTHLKSIYRKLAVTRRGEAVRRAQRLRLI</sequence>
<keyword evidence="1" id="KW-0805">Transcription regulation</keyword>
<dbReference type="Gene3D" id="3.40.50.300">
    <property type="entry name" value="P-loop containing nucleotide triphosphate hydrolases"/>
    <property type="match status" value="1"/>
</dbReference>
<reference evidence="6" key="1">
    <citation type="journal article" date="2019" name="Int. J. Syst. Evol. Microbiol.">
        <title>The Global Catalogue of Microorganisms (GCM) 10K type strain sequencing project: providing services to taxonomists for standard genome sequencing and annotation.</title>
        <authorList>
            <consortium name="The Broad Institute Genomics Platform"/>
            <consortium name="The Broad Institute Genome Sequencing Center for Infectious Disease"/>
            <person name="Wu L."/>
            <person name="Ma J."/>
        </authorList>
    </citation>
    <scope>NUCLEOTIDE SEQUENCE [LARGE SCALE GENOMIC DNA]</scope>
    <source>
        <strain evidence="6">JCM 9371</strain>
    </source>
</reference>
<dbReference type="Pfam" id="PF13401">
    <property type="entry name" value="AAA_22"/>
    <property type="match status" value="1"/>
</dbReference>
<dbReference type="Pfam" id="PF00196">
    <property type="entry name" value="GerE"/>
    <property type="match status" value="1"/>
</dbReference>
<evidence type="ECO:0000256" key="1">
    <source>
        <dbReference type="ARBA" id="ARBA00023015"/>
    </source>
</evidence>
<dbReference type="InterPro" id="IPR049945">
    <property type="entry name" value="AAA_22"/>
</dbReference>
<dbReference type="InterPro" id="IPR016032">
    <property type="entry name" value="Sig_transdc_resp-reg_C-effctor"/>
</dbReference>
<dbReference type="PROSITE" id="PS50043">
    <property type="entry name" value="HTH_LUXR_2"/>
    <property type="match status" value="1"/>
</dbReference>
<dbReference type="Pfam" id="PF25873">
    <property type="entry name" value="WHD_MalT"/>
    <property type="match status" value="1"/>
</dbReference>
<proteinExistence type="predicted"/>
<dbReference type="SUPFAM" id="SSF46894">
    <property type="entry name" value="C-terminal effector domain of the bipartite response regulators"/>
    <property type="match status" value="1"/>
</dbReference>
<accession>A0ABW2XUG1</accession>
<evidence type="ECO:0000313" key="5">
    <source>
        <dbReference type="EMBL" id="MFD0689074.1"/>
    </source>
</evidence>
<dbReference type="Gene3D" id="1.25.40.10">
    <property type="entry name" value="Tetratricopeptide repeat domain"/>
    <property type="match status" value="1"/>
</dbReference>
<dbReference type="InterPro" id="IPR036388">
    <property type="entry name" value="WH-like_DNA-bd_sf"/>
</dbReference>
<feature type="domain" description="HTH luxR-type" evidence="4">
    <location>
        <begin position="817"/>
        <end position="882"/>
    </location>
</feature>
<dbReference type="SMART" id="SM00382">
    <property type="entry name" value="AAA"/>
    <property type="match status" value="1"/>
</dbReference>
<dbReference type="InterPro" id="IPR011990">
    <property type="entry name" value="TPR-like_helical_dom_sf"/>
</dbReference>
<dbReference type="CDD" id="cd06170">
    <property type="entry name" value="LuxR_C_like"/>
    <property type="match status" value="1"/>
</dbReference>
<protein>
    <submittedName>
        <fullName evidence="5">LuxR C-terminal-related transcriptional regulator</fullName>
    </submittedName>
</protein>
<dbReference type="InterPro" id="IPR000792">
    <property type="entry name" value="Tscrpt_reg_LuxR_C"/>
</dbReference>
<dbReference type="SUPFAM" id="SSF52540">
    <property type="entry name" value="P-loop containing nucleoside triphosphate hydrolases"/>
    <property type="match status" value="1"/>
</dbReference>
<evidence type="ECO:0000256" key="2">
    <source>
        <dbReference type="ARBA" id="ARBA00023125"/>
    </source>
</evidence>
<evidence type="ECO:0000313" key="6">
    <source>
        <dbReference type="Proteomes" id="UP001597063"/>
    </source>
</evidence>
<comment type="caution">
    <text evidence="5">The sequence shown here is derived from an EMBL/GenBank/DDBJ whole genome shotgun (WGS) entry which is preliminary data.</text>
</comment>
<dbReference type="SUPFAM" id="SSF48452">
    <property type="entry name" value="TPR-like"/>
    <property type="match status" value="1"/>
</dbReference>
<dbReference type="PANTHER" id="PTHR44688">
    <property type="entry name" value="DNA-BINDING TRANSCRIPTIONAL ACTIVATOR DEVR_DOSR"/>
    <property type="match status" value="1"/>
</dbReference>
<dbReference type="InterPro" id="IPR003593">
    <property type="entry name" value="AAA+_ATPase"/>
</dbReference>
<dbReference type="Proteomes" id="UP001597063">
    <property type="component" value="Unassembled WGS sequence"/>
</dbReference>
<dbReference type="RefSeq" id="WP_378324486.1">
    <property type="nucleotide sequence ID" value="NZ_JBHTGP010000016.1"/>
</dbReference>
<dbReference type="EMBL" id="JBHTGP010000016">
    <property type="protein sequence ID" value="MFD0689074.1"/>
    <property type="molecule type" value="Genomic_DNA"/>
</dbReference>
<keyword evidence="2" id="KW-0238">DNA-binding</keyword>
<dbReference type="Gene3D" id="1.10.10.10">
    <property type="entry name" value="Winged helix-like DNA-binding domain superfamily/Winged helix DNA-binding domain"/>
    <property type="match status" value="1"/>
</dbReference>
<evidence type="ECO:0000259" key="4">
    <source>
        <dbReference type="PROSITE" id="PS50043"/>
    </source>
</evidence>
<dbReference type="PANTHER" id="PTHR44688:SF16">
    <property type="entry name" value="DNA-BINDING TRANSCRIPTIONAL ACTIVATOR DEVR_DOSR"/>
    <property type="match status" value="1"/>
</dbReference>
<dbReference type="SMART" id="SM00421">
    <property type="entry name" value="HTH_LUXR"/>
    <property type="match status" value="1"/>
</dbReference>
<dbReference type="InterPro" id="IPR059106">
    <property type="entry name" value="WHD_MalT"/>
</dbReference>
<name>A0ABW2XUG1_9ACTN</name>
<gene>
    <name evidence="5" type="ORF">ACFQZM_31605</name>
</gene>
<dbReference type="InterPro" id="IPR027417">
    <property type="entry name" value="P-loop_NTPase"/>
</dbReference>
<dbReference type="PRINTS" id="PR00038">
    <property type="entry name" value="HTHLUXR"/>
</dbReference>
<keyword evidence="3" id="KW-0804">Transcription</keyword>
<keyword evidence="6" id="KW-1185">Reference proteome</keyword>
<evidence type="ECO:0000256" key="3">
    <source>
        <dbReference type="ARBA" id="ARBA00023163"/>
    </source>
</evidence>
<organism evidence="5 6">
    <name type="scientific">Actinomadura fibrosa</name>
    <dbReference type="NCBI Taxonomy" id="111802"/>
    <lineage>
        <taxon>Bacteria</taxon>
        <taxon>Bacillati</taxon>
        <taxon>Actinomycetota</taxon>
        <taxon>Actinomycetes</taxon>
        <taxon>Streptosporangiales</taxon>
        <taxon>Thermomonosporaceae</taxon>
        <taxon>Actinomadura</taxon>
    </lineage>
</organism>